<evidence type="ECO:0000256" key="5">
    <source>
        <dbReference type="ARBA" id="ARBA00022747"/>
    </source>
</evidence>
<dbReference type="Pfam" id="PF00145">
    <property type="entry name" value="DNA_methylase"/>
    <property type="match status" value="1"/>
</dbReference>
<dbReference type="GO" id="GO:0003886">
    <property type="term" value="F:DNA (cytosine-5-)-methyltransferase activity"/>
    <property type="evidence" value="ECO:0007669"/>
    <property type="project" value="UniProtKB-EC"/>
</dbReference>
<dbReference type="PATRIC" id="fig|727.582.peg.1193"/>
<dbReference type="PROSITE" id="PS51679">
    <property type="entry name" value="SAM_MT_C5"/>
    <property type="match status" value="1"/>
</dbReference>
<evidence type="ECO:0000256" key="8">
    <source>
        <dbReference type="RuleBase" id="RU000416"/>
    </source>
</evidence>
<dbReference type="InterPro" id="IPR001525">
    <property type="entry name" value="C5_MeTfrase"/>
</dbReference>
<dbReference type="EC" id="2.1.1.37" evidence="1"/>
<dbReference type="PRINTS" id="PR00105">
    <property type="entry name" value="C5METTRFRASE"/>
</dbReference>
<dbReference type="PROSITE" id="PS00095">
    <property type="entry name" value="C5_MTASE_2"/>
    <property type="match status" value="1"/>
</dbReference>
<dbReference type="GO" id="GO:0009307">
    <property type="term" value="P:DNA restriction-modification system"/>
    <property type="evidence" value="ECO:0007669"/>
    <property type="project" value="UniProtKB-KW"/>
</dbReference>
<accession>A0A158SXV0</accession>
<comment type="caution">
    <text evidence="9">The sequence shown here is derived from an EMBL/GenBank/DDBJ whole genome shotgun (WGS) entry which is preliminary data.</text>
</comment>
<dbReference type="Gene3D" id="3.40.50.150">
    <property type="entry name" value="Vaccinia Virus protein VP39"/>
    <property type="match status" value="1"/>
</dbReference>
<dbReference type="SUPFAM" id="SSF53335">
    <property type="entry name" value="S-adenosyl-L-methionine-dependent methyltransferases"/>
    <property type="match status" value="1"/>
</dbReference>
<gene>
    <name evidence="9" type="primary">bspRIM_1</name>
    <name evidence="9" type="ORF">NTHI1209_01302</name>
</gene>
<comment type="similarity">
    <text evidence="7 8">Belongs to the class I-like SAM-binding methyltransferase superfamily. C5-methyltransferase family.</text>
</comment>
<dbReference type="GO" id="GO:0003677">
    <property type="term" value="F:DNA binding"/>
    <property type="evidence" value="ECO:0007669"/>
    <property type="project" value="TreeGrafter"/>
</dbReference>
<keyword evidence="3 7" id="KW-0808">Transferase</keyword>
<dbReference type="InterPro" id="IPR031303">
    <property type="entry name" value="C5_meth_CS"/>
</dbReference>
<feature type="active site" evidence="7">
    <location>
        <position position="75"/>
    </location>
</feature>
<dbReference type="Proteomes" id="UP000050700">
    <property type="component" value="Unassembled WGS sequence"/>
</dbReference>
<dbReference type="GO" id="GO:0032259">
    <property type="term" value="P:methylation"/>
    <property type="evidence" value="ECO:0007669"/>
    <property type="project" value="UniProtKB-KW"/>
</dbReference>
<keyword evidence="5" id="KW-0680">Restriction system</keyword>
<evidence type="ECO:0000256" key="7">
    <source>
        <dbReference type="PROSITE-ProRule" id="PRU01016"/>
    </source>
</evidence>
<dbReference type="REBASE" id="109745">
    <property type="entry name" value="M1.Hin1209ORF1302P"/>
</dbReference>
<dbReference type="Gene3D" id="3.90.120.10">
    <property type="entry name" value="DNA Methylase, subunit A, domain 2"/>
    <property type="match status" value="1"/>
</dbReference>
<dbReference type="NCBIfam" id="TIGR00675">
    <property type="entry name" value="dcm"/>
    <property type="match status" value="1"/>
</dbReference>
<proteinExistence type="inferred from homology"/>
<dbReference type="GO" id="GO:0044027">
    <property type="term" value="P:negative regulation of gene expression via chromosomal CpG island methylation"/>
    <property type="evidence" value="ECO:0007669"/>
    <property type="project" value="TreeGrafter"/>
</dbReference>
<dbReference type="CDD" id="cd00315">
    <property type="entry name" value="Cyt_C5_DNA_methylase"/>
    <property type="match status" value="1"/>
</dbReference>
<sequence>MNKKLTVISLFSGAGGLDLGFKQAGFNLIWANDFDKDAVETYKENIGKECVLGDITKIPSSEIPNADVMIGGFPCQGFSMANTKRHELDERNSLYLEYVRILKAKQPKVFVAENVKGILSLGKGEIIKAIIQDFSDAGYSVEYKLLNAADYGVPQTRQRVIIVGIRKDLDIQFEFPKQTHSKNGNDGLKRWVSIKEAISHLPDPDGENADSVPNNEYSQYKVITRDFTGHRKTSADLPSPTILARGNGGGGVVAIPHYKNNRRMTVRESAAIQTFPDNFTFKGTRGSCYRQVGNAVPVLLSYKIGKAIYHDLNK</sequence>
<evidence type="ECO:0000256" key="2">
    <source>
        <dbReference type="ARBA" id="ARBA00022603"/>
    </source>
</evidence>
<reference evidence="9 10" key="1">
    <citation type="submission" date="2014-05" db="EMBL/GenBank/DDBJ databases">
        <title>Methylome analysis of the phasevarions of Haemophilus influenzae.</title>
        <authorList>
            <person name="Atack J.M."/>
            <person name="Fox K.L."/>
            <person name="Power P.M."/>
            <person name="Clark T."/>
            <person name="Jurcisek J."/>
            <person name="Korlach J."/>
            <person name="Bakaletz L.O."/>
            <person name="Jennings M.P."/>
        </authorList>
    </citation>
    <scope>NUCLEOTIDE SEQUENCE [LARGE SCALE GENOMIC DNA]</scope>
    <source>
        <strain evidence="9 10">1209</strain>
    </source>
</reference>
<dbReference type="InterPro" id="IPR050390">
    <property type="entry name" value="C5-Methyltransferase"/>
</dbReference>
<organism evidence="9 10">
    <name type="scientific">Haemophilus influenzae</name>
    <dbReference type="NCBI Taxonomy" id="727"/>
    <lineage>
        <taxon>Bacteria</taxon>
        <taxon>Pseudomonadati</taxon>
        <taxon>Pseudomonadota</taxon>
        <taxon>Gammaproteobacteria</taxon>
        <taxon>Pasteurellales</taxon>
        <taxon>Pasteurellaceae</taxon>
        <taxon>Haemophilus</taxon>
    </lineage>
</organism>
<dbReference type="InterPro" id="IPR029063">
    <property type="entry name" value="SAM-dependent_MTases_sf"/>
</dbReference>
<evidence type="ECO:0000256" key="6">
    <source>
        <dbReference type="ARBA" id="ARBA00047422"/>
    </source>
</evidence>
<evidence type="ECO:0000313" key="10">
    <source>
        <dbReference type="Proteomes" id="UP000050700"/>
    </source>
</evidence>
<keyword evidence="4 7" id="KW-0949">S-adenosyl-L-methionine</keyword>
<evidence type="ECO:0000256" key="1">
    <source>
        <dbReference type="ARBA" id="ARBA00011975"/>
    </source>
</evidence>
<evidence type="ECO:0000256" key="4">
    <source>
        <dbReference type="ARBA" id="ARBA00022691"/>
    </source>
</evidence>
<evidence type="ECO:0000256" key="3">
    <source>
        <dbReference type="ARBA" id="ARBA00022679"/>
    </source>
</evidence>
<name>A0A158SXV0_HAEIF</name>
<dbReference type="EMBL" id="JMQP01000002">
    <property type="protein sequence ID" value="KIS35694.1"/>
    <property type="molecule type" value="Genomic_DNA"/>
</dbReference>
<evidence type="ECO:0000313" key="9">
    <source>
        <dbReference type="EMBL" id="KIS35694.1"/>
    </source>
</evidence>
<keyword evidence="2 7" id="KW-0489">Methyltransferase</keyword>
<protein>
    <recommendedName>
        <fullName evidence="1">DNA (cytosine-5-)-methyltransferase</fullName>
        <ecNumber evidence="1">2.1.1.37</ecNumber>
    </recommendedName>
</protein>
<dbReference type="AlphaFoldDB" id="A0A158SXV0"/>
<dbReference type="RefSeq" id="WP_059358319.1">
    <property type="nucleotide sequence ID" value="NZ_CP089168.1"/>
</dbReference>
<dbReference type="PANTHER" id="PTHR10629:SF52">
    <property type="entry name" value="DNA (CYTOSINE-5)-METHYLTRANSFERASE 1"/>
    <property type="match status" value="1"/>
</dbReference>
<comment type="catalytic activity">
    <reaction evidence="6">
        <text>a 2'-deoxycytidine in DNA + S-adenosyl-L-methionine = a 5-methyl-2'-deoxycytidine in DNA + S-adenosyl-L-homocysteine + H(+)</text>
        <dbReference type="Rhea" id="RHEA:13681"/>
        <dbReference type="Rhea" id="RHEA-COMP:11369"/>
        <dbReference type="Rhea" id="RHEA-COMP:11370"/>
        <dbReference type="ChEBI" id="CHEBI:15378"/>
        <dbReference type="ChEBI" id="CHEBI:57856"/>
        <dbReference type="ChEBI" id="CHEBI:59789"/>
        <dbReference type="ChEBI" id="CHEBI:85452"/>
        <dbReference type="ChEBI" id="CHEBI:85454"/>
        <dbReference type="EC" id="2.1.1.37"/>
    </reaction>
</comment>
<dbReference type="PANTHER" id="PTHR10629">
    <property type="entry name" value="CYTOSINE-SPECIFIC METHYLTRANSFERASE"/>
    <property type="match status" value="1"/>
</dbReference>